<protein>
    <submittedName>
        <fullName evidence="2">Uncharacterized protein</fullName>
    </submittedName>
</protein>
<feature type="region of interest" description="Disordered" evidence="1">
    <location>
        <begin position="126"/>
        <end position="147"/>
    </location>
</feature>
<comment type="caution">
    <text evidence="2">The sequence shown here is derived from an EMBL/GenBank/DDBJ whole genome shotgun (WGS) entry which is preliminary data.</text>
</comment>
<feature type="compositionally biased region" description="Low complexity" evidence="1">
    <location>
        <begin position="137"/>
        <end position="146"/>
    </location>
</feature>
<dbReference type="EMBL" id="JACAGB010000061">
    <property type="protein sequence ID" value="KAF6279307.1"/>
    <property type="molecule type" value="Genomic_DNA"/>
</dbReference>
<name>A0A7J7RTG7_PIPKU</name>
<evidence type="ECO:0000313" key="3">
    <source>
        <dbReference type="Proteomes" id="UP000558488"/>
    </source>
</evidence>
<reference evidence="2 3" key="1">
    <citation type="journal article" date="2020" name="Nature">
        <title>Six reference-quality genomes reveal evolution of bat adaptations.</title>
        <authorList>
            <person name="Jebb D."/>
            <person name="Huang Z."/>
            <person name="Pippel M."/>
            <person name="Hughes G.M."/>
            <person name="Lavrichenko K."/>
            <person name="Devanna P."/>
            <person name="Winkler S."/>
            <person name="Jermiin L.S."/>
            <person name="Skirmuntt E.C."/>
            <person name="Katzourakis A."/>
            <person name="Burkitt-Gray L."/>
            <person name="Ray D.A."/>
            <person name="Sullivan K.A.M."/>
            <person name="Roscito J.G."/>
            <person name="Kirilenko B.M."/>
            <person name="Davalos L.M."/>
            <person name="Corthals A.P."/>
            <person name="Power M.L."/>
            <person name="Jones G."/>
            <person name="Ransome R.D."/>
            <person name="Dechmann D.K.N."/>
            <person name="Locatelli A.G."/>
            <person name="Puechmaille S.J."/>
            <person name="Fedrigo O."/>
            <person name="Jarvis E.D."/>
            <person name="Hiller M."/>
            <person name="Vernes S.C."/>
            <person name="Myers E.W."/>
            <person name="Teeling E.C."/>
        </authorList>
    </citation>
    <scope>NUCLEOTIDE SEQUENCE [LARGE SCALE GENOMIC DNA]</scope>
    <source>
        <strain evidence="2">MPipKuh1</strain>
        <tissue evidence="2">Flight muscle</tissue>
    </source>
</reference>
<accession>A0A7J7RTG7</accession>
<proteinExistence type="predicted"/>
<evidence type="ECO:0000256" key="1">
    <source>
        <dbReference type="SAM" id="MobiDB-lite"/>
    </source>
</evidence>
<gene>
    <name evidence="2" type="ORF">mPipKuh1_010373</name>
</gene>
<sequence>MDGLRRELWRPEELLMPSDRGETSLPKSVVLTHRRNPCVRPARLTGPSSTGVPARCSEHSVTAESDWVLFSADVSLNPGCLSSFRGHCCRGHSRLGAVRSNWLQKCCHQTAAQACFQAVDEGCGSWSPSASPPGSPPAAGAVSARSGLEERTAGIPTHCSSLAHVG</sequence>
<dbReference type="Proteomes" id="UP000558488">
    <property type="component" value="Unassembled WGS sequence"/>
</dbReference>
<organism evidence="2 3">
    <name type="scientific">Pipistrellus kuhlii</name>
    <name type="common">Kuhl's pipistrelle</name>
    <dbReference type="NCBI Taxonomy" id="59472"/>
    <lineage>
        <taxon>Eukaryota</taxon>
        <taxon>Metazoa</taxon>
        <taxon>Chordata</taxon>
        <taxon>Craniata</taxon>
        <taxon>Vertebrata</taxon>
        <taxon>Euteleostomi</taxon>
        <taxon>Mammalia</taxon>
        <taxon>Eutheria</taxon>
        <taxon>Laurasiatheria</taxon>
        <taxon>Chiroptera</taxon>
        <taxon>Yangochiroptera</taxon>
        <taxon>Vespertilionidae</taxon>
        <taxon>Pipistrellus</taxon>
    </lineage>
</organism>
<keyword evidence="3" id="KW-1185">Reference proteome</keyword>
<evidence type="ECO:0000313" key="2">
    <source>
        <dbReference type="EMBL" id="KAF6279307.1"/>
    </source>
</evidence>
<dbReference type="AlphaFoldDB" id="A0A7J7RTG7"/>